<dbReference type="Gene3D" id="3.90.180.10">
    <property type="entry name" value="Medium-chain alcohol dehydrogenases, catalytic domain"/>
    <property type="match status" value="1"/>
</dbReference>
<proteinExistence type="predicted"/>
<dbReference type="STRING" id="317619.GCA_000332315_02576"/>
<keyword evidence="2" id="KW-1185">Reference proteome</keyword>
<dbReference type="InterPro" id="IPR011032">
    <property type="entry name" value="GroES-like_sf"/>
</dbReference>
<dbReference type="RefSeq" id="WP_016922851.1">
    <property type="nucleotide sequence ID" value="NZ_KB235938.1"/>
</dbReference>
<sequence>MKAIALNLSQSINPSEWFTETEIEIPTPSTRDLLVQVKAISVNPVDYKVRASLPMQHPSKISGWDASGIVEIESQTIFLEK</sequence>
<evidence type="ECO:0000313" key="1">
    <source>
        <dbReference type="EMBL" id="KKI98433.1"/>
    </source>
</evidence>
<protein>
    <submittedName>
        <fullName evidence="1">Uncharacterized protein</fullName>
    </submittedName>
</protein>
<evidence type="ECO:0000313" key="2">
    <source>
        <dbReference type="Proteomes" id="UP000034681"/>
    </source>
</evidence>
<dbReference type="EMBL" id="AJTX02000008">
    <property type="protein sequence ID" value="KKI98433.1"/>
    <property type="molecule type" value="Genomic_DNA"/>
</dbReference>
<dbReference type="SUPFAM" id="SSF50129">
    <property type="entry name" value="GroES-like"/>
    <property type="match status" value="1"/>
</dbReference>
<gene>
    <name evidence="1" type="ORF">PROH_18425</name>
</gene>
<dbReference type="AlphaFoldDB" id="A0A0M2PUW8"/>
<organism evidence="1 2">
    <name type="scientific">Prochlorothrix hollandica PCC 9006 = CALU 1027</name>
    <dbReference type="NCBI Taxonomy" id="317619"/>
    <lineage>
        <taxon>Bacteria</taxon>
        <taxon>Bacillati</taxon>
        <taxon>Cyanobacteriota</taxon>
        <taxon>Cyanophyceae</taxon>
        <taxon>Prochlorotrichales</taxon>
        <taxon>Prochlorotrichaceae</taxon>
        <taxon>Prochlorothrix</taxon>
    </lineage>
</organism>
<comment type="caution">
    <text evidence="1">The sequence shown here is derived from an EMBL/GenBank/DDBJ whole genome shotgun (WGS) entry which is preliminary data.</text>
</comment>
<reference evidence="1" key="1">
    <citation type="submission" date="2012-04" db="EMBL/GenBank/DDBJ databases">
        <authorList>
            <person name="Borisov I.G."/>
            <person name="Ivanikova N.V."/>
            <person name="Pinevich A.V."/>
        </authorList>
    </citation>
    <scope>NUCLEOTIDE SEQUENCE</scope>
    <source>
        <strain evidence="1">CALU 1027</strain>
    </source>
</reference>
<dbReference type="Proteomes" id="UP000034681">
    <property type="component" value="Unassembled WGS sequence"/>
</dbReference>
<name>A0A0M2PUW8_PROHO</name>
<accession>A0A0M2PUW8</accession>